<keyword evidence="3" id="KW-0808">Transferase</keyword>
<name>A0ABQ5N1Y2_9CLOT</name>
<keyword evidence="4" id="KW-1185">Reference proteome</keyword>
<dbReference type="SUPFAM" id="SSF53756">
    <property type="entry name" value="UDP-Glycosyltransferase/glycogen phosphorylase"/>
    <property type="match status" value="1"/>
</dbReference>
<dbReference type="InterPro" id="IPR050194">
    <property type="entry name" value="Glycosyltransferase_grp1"/>
</dbReference>
<dbReference type="Gene3D" id="3.40.50.2000">
    <property type="entry name" value="Glycogen Phosphorylase B"/>
    <property type="match status" value="2"/>
</dbReference>
<protein>
    <submittedName>
        <fullName evidence="3">Glycosyl transferase</fullName>
    </submittedName>
</protein>
<evidence type="ECO:0000313" key="4">
    <source>
        <dbReference type="Proteomes" id="UP001208567"/>
    </source>
</evidence>
<sequence>MKVLITTDTYYPMINGVVISINNLYKELKRQGHDVRIMALSSTGEECINGDVYYLKSLKTGIYPDARFRIPFTGNLIKQLLEWKPDIIHSQTEFSTLFAAKYIAKKLNIPQIHTYHTLYEDYLTYIMNGKLINKRTNAAITRYMLNSMDGVVVPTKKVDKVIKGYGVKTNMFIVPTGIDISRFKKKVSMEEKRSMLQELNLTEEDNIIVYIGRIAEEKNIEEVMEYFAAARDKIEKLKLVIVGGGPYLEILREKASKLNLQPDIRFVGMVSPEETYKYYQLGQVFATASTSETQGLTYIEALASSLPVVCRYDSCVDGLIVNNETGFTYTNEQEFTSYMTRIFYDNELRKRLSSGAIKMAEEYSAENFGQNISNVYLKNYSKCVDLIPREVKIKNFIRHAVVRR</sequence>
<accession>A0ABQ5N1Y2</accession>
<evidence type="ECO:0000259" key="1">
    <source>
        <dbReference type="Pfam" id="PF00534"/>
    </source>
</evidence>
<comment type="caution">
    <text evidence="3">The sequence shown here is derived from an EMBL/GenBank/DDBJ whole genome shotgun (WGS) entry which is preliminary data.</text>
</comment>
<dbReference type="Proteomes" id="UP001208567">
    <property type="component" value="Unassembled WGS sequence"/>
</dbReference>
<dbReference type="Pfam" id="PF00534">
    <property type="entry name" value="Glycos_transf_1"/>
    <property type="match status" value="1"/>
</dbReference>
<reference evidence="3 4" key="1">
    <citation type="journal article" date="2024" name="Int. J. Syst. Evol. Microbiol.">
        <title>Clostridium omnivorum sp. nov., isolated from anoxic soil under the treatment of reductive soil disinfestation.</title>
        <authorList>
            <person name="Ueki A."/>
            <person name="Tonouchi A."/>
            <person name="Kaku N."/>
            <person name="Honma S."/>
            <person name="Ueki K."/>
        </authorList>
    </citation>
    <scope>NUCLEOTIDE SEQUENCE [LARGE SCALE GENOMIC DNA]</scope>
    <source>
        <strain evidence="3 4">E14</strain>
    </source>
</reference>
<organism evidence="3 4">
    <name type="scientific">Clostridium omnivorum</name>
    <dbReference type="NCBI Taxonomy" id="1604902"/>
    <lineage>
        <taxon>Bacteria</taxon>
        <taxon>Bacillati</taxon>
        <taxon>Bacillota</taxon>
        <taxon>Clostridia</taxon>
        <taxon>Eubacteriales</taxon>
        <taxon>Clostridiaceae</taxon>
        <taxon>Clostridium</taxon>
    </lineage>
</organism>
<dbReference type="InterPro" id="IPR028098">
    <property type="entry name" value="Glyco_trans_4-like_N"/>
</dbReference>
<dbReference type="InterPro" id="IPR001296">
    <property type="entry name" value="Glyco_trans_1"/>
</dbReference>
<dbReference type="GO" id="GO:0016740">
    <property type="term" value="F:transferase activity"/>
    <property type="evidence" value="ECO:0007669"/>
    <property type="project" value="UniProtKB-KW"/>
</dbReference>
<dbReference type="EMBL" id="BRXR01000001">
    <property type="protein sequence ID" value="GLC29219.1"/>
    <property type="molecule type" value="Genomic_DNA"/>
</dbReference>
<evidence type="ECO:0000313" key="3">
    <source>
        <dbReference type="EMBL" id="GLC29219.1"/>
    </source>
</evidence>
<dbReference type="PANTHER" id="PTHR45947">
    <property type="entry name" value="SULFOQUINOVOSYL TRANSFERASE SQD2"/>
    <property type="match status" value="1"/>
</dbReference>
<dbReference type="PANTHER" id="PTHR45947:SF3">
    <property type="entry name" value="SULFOQUINOVOSYL TRANSFERASE SQD2"/>
    <property type="match status" value="1"/>
</dbReference>
<feature type="domain" description="Glycosyltransferase subfamily 4-like N-terminal" evidence="2">
    <location>
        <begin position="14"/>
        <end position="182"/>
    </location>
</feature>
<dbReference type="CDD" id="cd03817">
    <property type="entry name" value="GT4_UGDG-like"/>
    <property type="match status" value="1"/>
</dbReference>
<dbReference type="Pfam" id="PF13439">
    <property type="entry name" value="Glyco_transf_4"/>
    <property type="match status" value="1"/>
</dbReference>
<proteinExistence type="predicted"/>
<gene>
    <name evidence="3" type="ORF">bsdE14_06290</name>
</gene>
<evidence type="ECO:0000259" key="2">
    <source>
        <dbReference type="Pfam" id="PF13439"/>
    </source>
</evidence>
<dbReference type="RefSeq" id="WP_264848506.1">
    <property type="nucleotide sequence ID" value="NZ_BRXR01000001.1"/>
</dbReference>
<feature type="domain" description="Glycosyl transferase family 1" evidence="1">
    <location>
        <begin position="195"/>
        <end position="358"/>
    </location>
</feature>